<sequence length="181" mass="19869">MKNLIIKLAFIVSLFLSGALFISSAALFNSGAALAQITPNLFDPAAREQNPDLRNFRHSVFNKCADYPPFNYRAGSGELVGFNIDLANAICENLNLGCTMQIWPWEQAADALEDFQGDALIAGLAIDFESGARFDFSQIYMMLPGRFVAQNSGADEFNTNGLTGKTIGVRKGSAHYEFIRR</sequence>
<accession>A0A3B0TRE7</accession>
<organism evidence="3">
    <name type="scientific">hydrothermal vent metagenome</name>
    <dbReference type="NCBI Taxonomy" id="652676"/>
    <lineage>
        <taxon>unclassified sequences</taxon>
        <taxon>metagenomes</taxon>
        <taxon>ecological metagenomes</taxon>
    </lineage>
</organism>
<gene>
    <name evidence="3" type="ORF">MNBD_ALPHA11-1845</name>
</gene>
<feature type="non-terminal residue" evidence="3">
    <location>
        <position position="181"/>
    </location>
</feature>
<dbReference type="AlphaFoldDB" id="A0A3B0TRE7"/>
<dbReference type="PANTHER" id="PTHR35936:SF35">
    <property type="entry name" value="L-CYSTINE-BINDING PROTEIN TCYJ"/>
    <property type="match status" value="1"/>
</dbReference>
<dbReference type="Pfam" id="PF00497">
    <property type="entry name" value="SBP_bac_3"/>
    <property type="match status" value="1"/>
</dbReference>
<reference evidence="3" key="1">
    <citation type="submission" date="2018-06" db="EMBL/GenBank/DDBJ databases">
        <authorList>
            <person name="Zhirakovskaya E."/>
        </authorList>
    </citation>
    <scope>NUCLEOTIDE SEQUENCE</scope>
</reference>
<evidence type="ECO:0000313" key="3">
    <source>
        <dbReference type="EMBL" id="VAW19290.1"/>
    </source>
</evidence>
<proteinExistence type="predicted"/>
<dbReference type="SUPFAM" id="SSF53850">
    <property type="entry name" value="Periplasmic binding protein-like II"/>
    <property type="match status" value="1"/>
</dbReference>
<name>A0A3B0TRE7_9ZZZZ</name>
<dbReference type="Gene3D" id="3.40.190.10">
    <property type="entry name" value="Periplasmic binding protein-like II"/>
    <property type="match status" value="2"/>
</dbReference>
<dbReference type="PANTHER" id="PTHR35936">
    <property type="entry name" value="MEMBRANE-BOUND LYTIC MUREIN TRANSGLYCOSYLASE F"/>
    <property type="match status" value="1"/>
</dbReference>
<evidence type="ECO:0000259" key="2">
    <source>
        <dbReference type="Pfam" id="PF00497"/>
    </source>
</evidence>
<dbReference type="InterPro" id="IPR001638">
    <property type="entry name" value="Solute-binding_3/MltF_N"/>
</dbReference>
<keyword evidence="1" id="KW-0732">Signal</keyword>
<evidence type="ECO:0000256" key="1">
    <source>
        <dbReference type="ARBA" id="ARBA00022729"/>
    </source>
</evidence>
<protein>
    <recommendedName>
        <fullName evidence="2">Solute-binding protein family 3/N-terminal domain-containing protein</fullName>
    </recommendedName>
</protein>
<feature type="domain" description="Solute-binding protein family 3/N-terminal" evidence="2">
    <location>
        <begin position="65"/>
        <end position="154"/>
    </location>
</feature>
<dbReference type="EMBL" id="UOEQ01000208">
    <property type="protein sequence ID" value="VAW19290.1"/>
    <property type="molecule type" value="Genomic_DNA"/>
</dbReference>